<evidence type="ECO:0000256" key="2">
    <source>
        <dbReference type="ARBA" id="ARBA00022630"/>
    </source>
</evidence>
<feature type="compositionally biased region" description="Polar residues" evidence="5">
    <location>
        <begin position="255"/>
        <end position="269"/>
    </location>
</feature>
<evidence type="ECO:0000313" key="7">
    <source>
        <dbReference type="EMBL" id="KAF9581998.1"/>
    </source>
</evidence>
<feature type="region of interest" description="Disordered" evidence="5">
    <location>
        <begin position="255"/>
        <end position="289"/>
    </location>
</feature>
<reference evidence="7" key="1">
    <citation type="journal article" date="2020" name="Fungal Divers.">
        <title>Resolving the Mortierellaceae phylogeny through synthesis of multi-gene phylogenetics and phylogenomics.</title>
        <authorList>
            <person name="Vandepol N."/>
            <person name="Liber J."/>
            <person name="Desiro A."/>
            <person name="Na H."/>
            <person name="Kennedy M."/>
            <person name="Barry K."/>
            <person name="Grigoriev I.V."/>
            <person name="Miller A.N."/>
            <person name="O'Donnell K."/>
            <person name="Stajich J.E."/>
            <person name="Bonito G."/>
        </authorList>
    </citation>
    <scope>NUCLEOTIDE SEQUENCE</scope>
    <source>
        <strain evidence="7">KOD1015</strain>
    </source>
</reference>
<dbReference type="InterPro" id="IPR036188">
    <property type="entry name" value="FAD/NAD-bd_sf"/>
</dbReference>
<protein>
    <recommendedName>
        <fullName evidence="6">FAD-binding domain-containing protein</fullName>
    </recommendedName>
</protein>
<accession>A0A9P6FUS7</accession>
<dbReference type="Gene3D" id="3.50.50.60">
    <property type="entry name" value="FAD/NAD(P)-binding domain"/>
    <property type="match status" value="2"/>
</dbReference>
<evidence type="ECO:0000256" key="1">
    <source>
        <dbReference type="ARBA" id="ARBA00007992"/>
    </source>
</evidence>
<evidence type="ECO:0000256" key="5">
    <source>
        <dbReference type="SAM" id="MobiDB-lite"/>
    </source>
</evidence>
<gene>
    <name evidence="7" type="ORF">BGW38_000796</name>
</gene>
<keyword evidence="3" id="KW-0274">FAD</keyword>
<dbReference type="PRINTS" id="PR00420">
    <property type="entry name" value="RNGMNOXGNASE"/>
</dbReference>
<keyword evidence="2" id="KW-0285">Flavoprotein</keyword>
<evidence type="ECO:0000259" key="6">
    <source>
        <dbReference type="Pfam" id="PF01494"/>
    </source>
</evidence>
<name>A0A9P6FUS7_9FUNG</name>
<dbReference type="InterPro" id="IPR002938">
    <property type="entry name" value="FAD-bd"/>
</dbReference>
<evidence type="ECO:0000256" key="4">
    <source>
        <dbReference type="ARBA" id="ARBA00023002"/>
    </source>
</evidence>
<feature type="domain" description="FAD-binding" evidence="6">
    <location>
        <begin position="3"/>
        <end position="207"/>
    </location>
</feature>
<keyword evidence="8" id="KW-1185">Reference proteome</keyword>
<sequence length="592" mass="65061">MSRTKILIAGGGIGGLSMAIMLEHLPEDKKVDYLVLERSNFTNPIGSAISLHASVIPLLKQLGLWEDIERLSKPMSQFTIKREDGSDLGTVDFAYGQYDYSYYGMVLARPDLHDILLSHVPPEKILAGKRIIATSQDDFGVSVHCADRTIYHGDILIGADGAYSGVRQSLYKDLRSHGNLPRQDFSPIKLDQVVVVGVTQPLNPVEYPLLKEDVCQFRIVLGGRERPYTMWMVPLSDNRIAWSIGGRSDVLTGAANWSESQEEASTSYTPPKPDGENEEFFGGGAGGGGGWGRVSRFPDWAEAETESIDAICAQMRHKRNPFGKGTYGDLVDKTPRHLISRVMFEERGFKTWYGGRTVLIGDGVVNAMFDAACLVNLLHDMPPNPTMDDLGDMFQTYFERRYPAARIAIEGSSQFSRLFNDQAQVEEDGRVVMFNSIPRWLQRWTLEKSHRLDSQLHFIATPSISETPSLHSITAALEAHNGKDDSSLLNSSSSSSAGTTTASSSVIGDGDVNSDRVGDEASSVDDGTDSIIDSCESESVVNLELGKRLDLQDTSLTTAELKAARRLSNNVDTLEKGFRGRSPLATHSIVME</sequence>
<feature type="region of interest" description="Disordered" evidence="5">
    <location>
        <begin position="484"/>
        <end position="531"/>
    </location>
</feature>
<dbReference type="GO" id="GO:0071949">
    <property type="term" value="F:FAD binding"/>
    <property type="evidence" value="ECO:0007669"/>
    <property type="project" value="InterPro"/>
</dbReference>
<dbReference type="SUPFAM" id="SSF51905">
    <property type="entry name" value="FAD/NAD(P)-binding domain"/>
    <property type="match status" value="1"/>
</dbReference>
<dbReference type="EMBL" id="JAABOA010001231">
    <property type="protein sequence ID" value="KAF9581998.1"/>
    <property type="molecule type" value="Genomic_DNA"/>
</dbReference>
<organism evidence="7 8">
    <name type="scientific">Lunasporangiospora selenospora</name>
    <dbReference type="NCBI Taxonomy" id="979761"/>
    <lineage>
        <taxon>Eukaryota</taxon>
        <taxon>Fungi</taxon>
        <taxon>Fungi incertae sedis</taxon>
        <taxon>Mucoromycota</taxon>
        <taxon>Mortierellomycotina</taxon>
        <taxon>Mortierellomycetes</taxon>
        <taxon>Mortierellales</taxon>
        <taxon>Mortierellaceae</taxon>
        <taxon>Lunasporangiospora</taxon>
    </lineage>
</organism>
<dbReference type="Pfam" id="PF01494">
    <property type="entry name" value="FAD_binding_3"/>
    <property type="match status" value="1"/>
</dbReference>
<dbReference type="OrthoDB" id="655030at2759"/>
<evidence type="ECO:0000256" key="3">
    <source>
        <dbReference type="ARBA" id="ARBA00022827"/>
    </source>
</evidence>
<keyword evidence="4" id="KW-0560">Oxidoreductase</keyword>
<comment type="similarity">
    <text evidence="1">Belongs to the paxM FAD-dependent monooxygenase family.</text>
</comment>
<dbReference type="PANTHER" id="PTHR47356:SF2">
    <property type="entry name" value="FAD-BINDING DOMAIN-CONTAINING PROTEIN-RELATED"/>
    <property type="match status" value="1"/>
</dbReference>
<dbReference type="GO" id="GO:0004497">
    <property type="term" value="F:monooxygenase activity"/>
    <property type="evidence" value="ECO:0007669"/>
    <property type="project" value="InterPro"/>
</dbReference>
<evidence type="ECO:0000313" key="8">
    <source>
        <dbReference type="Proteomes" id="UP000780801"/>
    </source>
</evidence>
<proteinExistence type="inferred from homology"/>
<dbReference type="AlphaFoldDB" id="A0A9P6FUS7"/>
<comment type="caution">
    <text evidence="7">The sequence shown here is derived from an EMBL/GenBank/DDBJ whole genome shotgun (WGS) entry which is preliminary data.</text>
</comment>
<feature type="compositionally biased region" description="Low complexity" evidence="5">
    <location>
        <begin position="487"/>
        <end position="505"/>
    </location>
</feature>
<dbReference type="InterPro" id="IPR050562">
    <property type="entry name" value="FAD_mOase_fung"/>
</dbReference>
<dbReference type="Proteomes" id="UP000780801">
    <property type="component" value="Unassembled WGS sequence"/>
</dbReference>
<dbReference type="PANTHER" id="PTHR47356">
    <property type="entry name" value="FAD-DEPENDENT MONOOXYGENASE ASQG-RELATED"/>
    <property type="match status" value="1"/>
</dbReference>